<sequence length="157" mass="17030">MIDTLIAHAVSGNKSHKSKLEAVRLQIVALRAVEAQLQDWIAQSEKEQAAEEDRSTPSAELMKDIAEAMSARGLMRADAQSSEWAGLAVPGLDPGSITSGQRKHARRVIECMIDAGFLRKVSTFSGRQGRDIPSYEVCQFPTCENAGGKSGEEWGKS</sequence>
<name>A0A6J5MXU4_9CAUD</name>
<dbReference type="EMBL" id="LR796567">
    <property type="protein sequence ID" value="CAB4151162.1"/>
    <property type="molecule type" value="Genomic_DNA"/>
</dbReference>
<reference evidence="1" key="1">
    <citation type="submission" date="2020-04" db="EMBL/GenBank/DDBJ databases">
        <authorList>
            <person name="Chiriac C."/>
            <person name="Salcher M."/>
            <person name="Ghai R."/>
            <person name="Kavagutti S V."/>
        </authorList>
    </citation>
    <scope>NUCLEOTIDE SEQUENCE</scope>
</reference>
<proteinExistence type="predicted"/>
<evidence type="ECO:0000313" key="1">
    <source>
        <dbReference type="EMBL" id="CAB4151162.1"/>
    </source>
</evidence>
<accession>A0A6J5MXU4</accession>
<gene>
    <name evidence="1" type="ORF">UFOVP589_3</name>
</gene>
<organism evidence="1">
    <name type="scientific">uncultured Caudovirales phage</name>
    <dbReference type="NCBI Taxonomy" id="2100421"/>
    <lineage>
        <taxon>Viruses</taxon>
        <taxon>Duplodnaviria</taxon>
        <taxon>Heunggongvirae</taxon>
        <taxon>Uroviricota</taxon>
        <taxon>Caudoviricetes</taxon>
        <taxon>Peduoviridae</taxon>
        <taxon>Maltschvirus</taxon>
        <taxon>Maltschvirus maltsch</taxon>
    </lineage>
</organism>
<protein>
    <submittedName>
        <fullName evidence="1">Uncharacterized protein</fullName>
    </submittedName>
</protein>